<gene>
    <name evidence="2" type="ORF">SLS60_000209</name>
</gene>
<sequence>MSILCNMPKLPSVERFLDFFKKPHQGPTQQEPEAAPATIPNTQSEWPEHEKHIRSIDDSLFIELIRSIWDKTRTRYCKVVDRNAGSYNYCVTLDLNGEDEFVVRVPFRGTRESWTEDHAFELRTEILNMKYLYDETKIMLPYIHQWDEGFDNILGAPYTIMSRIDGVSAHENLWYEEEMWGETADGAPILRGADNPSPELERKRLRFLEDLAKIMADLQNHVFDKMGALHCVDHWDPPPPTVGHYFEHRADGYIKRGPFSSTAEYLQLKKDEVAAEGTPPITNNPDDVCEARAYTRITPIMCDALPRSVDKHVTDEDYETAPETFVLAHPDLDLQNIFVGENGEITGIIDWAGLRTVPRWAGWASFPLFLRKDFEHDYTCLENNENPHSPWKLDFYRKAYHGYLQQTLDPEGTGSYNDGKYTLKSGATCAALEALDWEALRGATIHRLLKEIPVMKGLYITEFKQRFGSDEGWPEAEAMLKEQFKALFMHT</sequence>
<accession>A0ABR3S5M5</accession>
<reference evidence="2 3" key="1">
    <citation type="submission" date="2024-02" db="EMBL/GenBank/DDBJ databases">
        <title>De novo assembly and annotation of 12 fungi associated with fruit tree decline syndrome in Ontario, Canada.</title>
        <authorList>
            <person name="Sulman M."/>
            <person name="Ellouze W."/>
            <person name="Ilyukhin E."/>
        </authorList>
    </citation>
    <scope>NUCLEOTIDE SEQUENCE [LARGE SCALE GENOMIC DNA]</scope>
    <source>
        <strain evidence="2 3">M42-189</strain>
    </source>
</reference>
<evidence type="ECO:0000313" key="2">
    <source>
        <dbReference type="EMBL" id="KAL1611986.1"/>
    </source>
</evidence>
<dbReference type="Proteomes" id="UP001521785">
    <property type="component" value="Unassembled WGS sequence"/>
</dbReference>
<protein>
    <recommendedName>
        <fullName evidence="4">Aminoglycoside phosphotransferase domain-containing protein</fullName>
    </recommendedName>
</protein>
<dbReference type="InterPro" id="IPR011009">
    <property type="entry name" value="Kinase-like_dom_sf"/>
</dbReference>
<dbReference type="PANTHER" id="PTHR21310">
    <property type="entry name" value="AMINOGLYCOSIDE PHOSPHOTRANSFERASE-RELATED-RELATED"/>
    <property type="match status" value="1"/>
</dbReference>
<evidence type="ECO:0008006" key="4">
    <source>
        <dbReference type="Google" id="ProtNLM"/>
    </source>
</evidence>
<keyword evidence="3" id="KW-1185">Reference proteome</keyword>
<dbReference type="InterPro" id="IPR051678">
    <property type="entry name" value="AGP_Transferase"/>
</dbReference>
<comment type="caution">
    <text evidence="2">The sequence shown here is derived from an EMBL/GenBank/DDBJ whole genome shotgun (WGS) entry which is preliminary data.</text>
</comment>
<feature type="region of interest" description="Disordered" evidence="1">
    <location>
        <begin position="22"/>
        <end position="48"/>
    </location>
</feature>
<dbReference type="Gene3D" id="3.90.1200.10">
    <property type="match status" value="1"/>
</dbReference>
<dbReference type="SUPFAM" id="SSF56112">
    <property type="entry name" value="Protein kinase-like (PK-like)"/>
    <property type="match status" value="1"/>
</dbReference>
<dbReference type="PANTHER" id="PTHR21310:SF51">
    <property type="entry name" value="AMINOGLYCOSIDE PHOSPHOTRANSFERASE DOMAIN-CONTAINING PROTEIN"/>
    <property type="match status" value="1"/>
</dbReference>
<evidence type="ECO:0000313" key="3">
    <source>
        <dbReference type="Proteomes" id="UP001521785"/>
    </source>
</evidence>
<proteinExistence type="predicted"/>
<dbReference type="EMBL" id="JAKJXO020000001">
    <property type="protein sequence ID" value="KAL1611986.1"/>
    <property type="molecule type" value="Genomic_DNA"/>
</dbReference>
<name>A0ABR3S5M5_9PLEO</name>
<evidence type="ECO:0000256" key="1">
    <source>
        <dbReference type="SAM" id="MobiDB-lite"/>
    </source>
</evidence>
<organism evidence="2 3">
    <name type="scientific">Paraconiothyrium brasiliense</name>
    <dbReference type="NCBI Taxonomy" id="300254"/>
    <lineage>
        <taxon>Eukaryota</taxon>
        <taxon>Fungi</taxon>
        <taxon>Dikarya</taxon>
        <taxon>Ascomycota</taxon>
        <taxon>Pezizomycotina</taxon>
        <taxon>Dothideomycetes</taxon>
        <taxon>Pleosporomycetidae</taxon>
        <taxon>Pleosporales</taxon>
        <taxon>Massarineae</taxon>
        <taxon>Didymosphaeriaceae</taxon>
        <taxon>Paraconiothyrium</taxon>
    </lineage>
</organism>